<dbReference type="RefSeq" id="WP_373293581.1">
    <property type="nucleotide sequence ID" value="NZ_BMPO01000005.1"/>
</dbReference>
<keyword evidence="1" id="KW-0472">Membrane</keyword>
<feature type="transmembrane region" description="Helical" evidence="1">
    <location>
        <begin position="12"/>
        <end position="41"/>
    </location>
</feature>
<dbReference type="AlphaFoldDB" id="A0A917UZ00"/>
<feature type="transmembrane region" description="Helical" evidence="1">
    <location>
        <begin position="255"/>
        <end position="278"/>
    </location>
</feature>
<evidence type="ECO:0000313" key="2">
    <source>
        <dbReference type="EMBL" id="GGJ98860.1"/>
    </source>
</evidence>
<accession>A0A917UZ00</accession>
<keyword evidence="3" id="KW-1185">Reference proteome</keyword>
<feature type="transmembrane region" description="Helical" evidence="1">
    <location>
        <begin position="62"/>
        <end position="88"/>
    </location>
</feature>
<name>A0A917UZ00_9PSED</name>
<gene>
    <name evidence="2" type="ORF">GCM10009304_25920</name>
</gene>
<sequence length="337" mass="36162">MSVMNPAHRFSLASAVIMALALILVPPFNLLPCLLAGLLVHEVVDSMTPPLQRLFAGRTGRVLAVGLLSVLVILVLAALFAGAFSLVLHEVNNPGQLLGKLMGVIDRARDQLPQSLVTYLPASVDDIRTTIHEWLRGHVAELQLVGKGAVHLFVTVIIGMVLGAVIALNHAPDPATLRPLAGAMLTRISRFSQAFRNIVFAQIKISLLNTIFTAIFLLCVLPLLGVDLPLTKTLILVTFVAGLLPVVGNLISNTAIFVVGLSVSVWVALGALGYLILIHKVEYFLNARIVGGQIKAKAWELLLAMLVFDALFGLAGLVAAPIFYAYIKDELKAQGWV</sequence>
<feature type="transmembrane region" description="Helical" evidence="1">
    <location>
        <begin position="298"/>
        <end position="327"/>
    </location>
</feature>
<dbReference type="Proteomes" id="UP000635983">
    <property type="component" value="Unassembled WGS sequence"/>
</dbReference>
<reference evidence="2" key="2">
    <citation type="submission" date="2020-09" db="EMBL/GenBank/DDBJ databases">
        <authorList>
            <person name="Sun Q."/>
            <person name="Ohkuma M."/>
        </authorList>
    </citation>
    <scope>NUCLEOTIDE SEQUENCE</scope>
    <source>
        <strain evidence="2">JCM 30078</strain>
    </source>
</reference>
<protein>
    <submittedName>
        <fullName evidence="2">Membrane protein</fullName>
    </submittedName>
</protein>
<evidence type="ECO:0000256" key="1">
    <source>
        <dbReference type="SAM" id="Phobius"/>
    </source>
</evidence>
<organism evidence="2 3">
    <name type="scientific">Pseudomonas matsuisoli</name>
    <dbReference type="NCBI Taxonomy" id="1515666"/>
    <lineage>
        <taxon>Bacteria</taxon>
        <taxon>Pseudomonadati</taxon>
        <taxon>Pseudomonadota</taxon>
        <taxon>Gammaproteobacteria</taxon>
        <taxon>Pseudomonadales</taxon>
        <taxon>Pseudomonadaceae</taxon>
        <taxon>Pseudomonas</taxon>
    </lineage>
</organism>
<feature type="transmembrane region" description="Helical" evidence="1">
    <location>
        <begin position="149"/>
        <end position="168"/>
    </location>
</feature>
<evidence type="ECO:0000313" key="3">
    <source>
        <dbReference type="Proteomes" id="UP000635983"/>
    </source>
</evidence>
<feature type="transmembrane region" description="Helical" evidence="1">
    <location>
        <begin position="230"/>
        <end position="248"/>
    </location>
</feature>
<reference evidence="2" key="1">
    <citation type="journal article" date="2014" name="Int. J. Syst. Evol. Microbiol.">
        <title>Complete genome sequence of Corynebacterium casei LMG S-19264T (=DSM 44701T), isolated from a smear-ripened cheese.</title>
        <authorList>
            <consortium name="US DOE Joint Genome Institute (JGI-PGF)"/>
            <person name="Walter F."/>
            <person name="Albersmeier A."/>
            <person name="Kalinowski J."/>
            <person name="Ruckert C."/>
        </authorList>
    </citation>
    <scope>NUCLEOTIDE SEQUENCE</scope>
    <source>
        <strain evidence="2">JCM 30078</strain>
    </source>
</reference>
<proteinExistence type="predicted"/>
<keyword evidence="1" id="KW-1133">Transmembrane helix</keyword>
<dbReference type="EMBL" id="BMPO01000005">
    <property type="protein sequence ID" value="GGJ98860.1"/>
    <property type="molecule type" value="Genomic_DNA"/>
</dbReference>
<comment type="caution">
    <text evidence="2">The sequence shown here is derived from an EMBL/GenBank/DDBJ whole genome shotgun (WGS) entry which is preliminary data.</text>
</comment>
<keyword evidence="1" id="KW-0812">Transmembrane</keyword>
<feature type="transmembrane region" description="Helical" evidence="1">
    <location>
        <begin position="205"/>
        <end position="224"/>
    </location>
</feature>